<sequence>MGRQLLAGLGLLTSAGAIPAWATGQFSKPLQLIVPYGAGGPTDTLLRTLSAQAAQALGQEIVIENRPGANGTFGAAALARARDGHTIAVLPATVFREPFLTKVGFDPLKLSYIICMTNYVFGFAVRQDARWKTWQEFAQEAKQRPGQLTVGVTGATGTPRIVMGEVAQALGLELNIVPYKSDSDITTELLGGHLDAAAMTGTAVQYIRAGRMRYLAMLTEQRSQQFPDLPTMRELGADTWVDSPFGLAGPPGMDAAQVQAVHDAFKQALESDAGRQALAQLNQPLNYMGPKEYTAYAAQSVAKEKARVQQLRAQGLLG</sequence>
<evidence type="ECO:0000256" key="1">
    <source>
        <dbReference type="ARBA" id="ARBA00006987"/>
    </source>
</evidence>
<dbReference type="Gene3D" id="3.40.190.150">
    <property type="entry name" value="Bordetella uptake gene, domain 1"/>
    <property type="match status" value="1"/>
</dbReference>
<evidence type="ECO:0000313" key="2">
    <source>
        <dbReference type="EMBL" id="PAT34234.1"/>
    </source>
</evidence>
<name>A0A2A2A929_9BURK</name>
<comment type="caution">
    <text evidence="2">The sequence shown here is derived from an EMBL/GenBank/DDBJ whole genome shotgun (WGS) entry which is preliminary data.</text>
</comment>
<dbReference type="PANTHER" id="PTHR42928">
    <property type="entry name" value="TRICARBOXYLATE-BINDING PROTEIN"/>
    <property type="match status" value="1"/>
</dbReference>
<dbReference type="SUPFAM" id="SSF53850">
    <property type="entry name" value="Periplasmic binding protein-like II"/>
    <property type="match status" value="1"/>
</dbReference>
<dbReference type="CDD" id="cd07012">
    <property type="entry name" value="PBP2_Bug_TTT"/>
    <property type="match status" value="1"/>
</dbReference>
<dbReference type="Proteomes" id="UP000218054">
    <property type="component" value="Unassembled WGS sequence"/>
</dbReference>
<dbReference type="EMBL" id="NSJB01000016">
    <property type="protein sequence ID" value="PAT34234.1"/>
    <property type="molecule type" value="Genomic_DNA"/>
</dbReference>
<dbReference type="AlphaFoldDB" id="A0A2A2A929"/>
<evidence type="ECO:0000313" key="3">
    <source>
        <dbReference type="Proteomes" id="UP000218054"/>
    </source>
</evidence>
<keyword evidence="2" id="KW-0675">Receptor</keyword>
<organism evidence="2 3">
    <name type="scientific">Vandammella animalimorsus</name>
    <dbReference type="NCBI Taxonomy" id="2029117"/>
    <lineage>
        <taxon>Bacteria</taxon>
        <taxon>Pseudomonadati</taxon>
        <taxon>Pseudomonadota</taxon>
        <taxon>Betaproteobacteria</taxon>
        <taxon>Burkholderiales</taxon>
        <taxon>Comamonadaceae</taxon>
        <taxon>Vandammella</taxon>
    </lineage>
</organism>
<accession>A0A2A2A929</accession>
<dbReference type="InterPro" id="IPR005064">
    <property type="entry name" value="BUG"/>
</dbReference>
<comment type="similarity">
    <text evidence="1">Belongs to the UPF0065 (bug) family.</text>
</comment>
<dbReference type="Gene3D" id="3.40.190.10">
    <property type="entry name" value="Periplasmic binding protein-like II"/>
    <property type="match status" value="1"/>
</dbReference>
<protein>
    <submittedName>
        <fullName evidence="2">Tripartite tricarboxylate transporter receptor protein</fullName>
    </submittedName>
</protein>
<reference evidence="2 3" key="1">
    <citation type="submission" date="2017-08" db="EMBL/GenBank/DDBJ databases">
        <title>WGS of Clinical strains of the CDC Group NO-1 linked to zoonotic infections in humans.</title>
        <authorList>
            <person name="Bernier A.-M."/>
            <person name="Bernard K."/>
        </authorList>
    </citation>
    <scope>NUCLEOTIDE SEQUENCE [LARGE SCALE GENOMIC DNA]</scope>
    <source>
        <strain evidence="2 3">NML00-0135</strain>
    </source>
</reference>
<keyword evidence="3" id="KW-1185">Reference proteome</keyword>
<dbReference type="PIRSF" id="PIRSF017082">
    <property type="entry name" value="YflP"/>
    <property type="match status" value="1"/>
</dbReference>
<proteinExistence type="inferred from homology"/>
<dbReference type="PANTHER" id="PTHR42928:SF5">
    <property type="entry name" value="BLR1237 PROTEIN"/>
    <property type="match status" value="1"/>
</dbReference>
<dbReference type="Pfam" id="PF03401">
    <property type="entry name" value="TctC"/>
    <property type="match status" value="1"/>
</dbReference>
<gene>
    <name evidence="2" type="ORF">CK625_13165</name>
</gene>
<dbReference type="InterPro" id="IPR042100">
    <property type="entry name" value="Bug_dom1"/>
</dbReference>